<dbReference type="Gene3D" id="3.100.10.10">
    <property type="match status" value="1"/>
</dbReference>
<dbReference type="InterPro" id="IPR030878">
    <property type="entry name" value="Ribosomal_uL15"/>
</dbReference>
<dbReference type="NCBIfam" id="TIGR01071">
    <property type="entry name" value="rplO_bact"/>
    <property type="match status" value="1"/>
</dbReference>
<dbReference type="InterPro" id="IPR021131">
    <property type="entry name" value="Ribosomal_uL15/eL18"/>
</dbReference>
<dbReference type="SUPFAM" id="SSF52080">
    <property type="entry name" value="Ribosomal proteins L15p and L18e"/>
    <property type="match status" value="1"/>
</dbReference>
<dbReference type="GO" id="GO:0003735">
    <property type="term" value="F:structural constituent of ribosome"/>
    <property type="evidence" value="ECO:0007669"/>
    <property type="project" value="InterPro"/>
</dbReference>
<dbReference type="AlphaFoldDB" id="A0A0L0SZ35"/>
<dbReference type="VEuPathDB" id="FungiDB:AMAG_12406"/>
<dbReference type="eggNOG" id="KOG0846">
    <property type="taxonomic scope" value="Eukaryota"/>
</dbReference>
<feature type="compositionally biased region" description="Gly residues" evidence="5">
    <location>
        <begin position="64"/>
        <end position="74"/>
    </location>
</feature>
<dbReference type="GO" id="GO:0006412">
    <property type="term" value="P:translation"/>
    <property type="evidence" value="ECO:0007669"/>
    <property type="project" value="InterPro"/>
</dbReference>
<proteinExistence type="inferred from homology"/>
<accession>A0A0L0SZ35</accession>
<dbReference type="PANTHER" id="PTHR12934">
    <property type="entry name" value="50S RIBOSOMAL PROTEIN L15"/>
    <property type="match status" value="1"/>
</dbReference>
<evidence type="ECO:0000259" key="6">
    <source>
        <dbReference type="Pfam" id="PF00828"/>
    </source>
</evidence>
<dbReference type="EMBL" id="GG745354">
    <property type="protein sequence ID" value="KNE67670.1"/>
    <property type="molecule type" value="Genomic_DNA"/>
</dbReference>
<dbReference type="OMA" id="VVTRYYT"/>
<feature type="compositionally biased region" description="Basic residues" evidence="5">
    <location>
        <begin position="75"/>
        <end position="89"/>
    </location>
</feature>
<keyword evidence="3 4" id="KW-0687">Ribonucleoprotein</keyword>
<evidence type="ECO:0000313" key="7">
    <source>
        <dbReference type="EMBL" id="KNE67670.1"/>
    </source>
</evidence>
<evidence type="ECO:0000256" key="5">
    <source>
        <dbReference type="SAM" id="MobiDB-lite"/>
    </source>
</evidence>
<dbReference type="STRING" id="578462.A0A0L0SZ35"/>
<dbReference type="InterPro" id="IPR001196">
    <property type="entry name" value="Ribosomal_uL15_CS"/>
</dbReference>
<gene>
    <name evidence="7" type="ORF">AMAG_12406</name>
</gene>
<keyword evidence="2 4" id="KW-0689">Ribosomal protein</keyword>
<dbReference type="PROSITE" id="PS00475">
    <property type="entry name" value="RIBOSOMAL_L15"/>
    <property type="match status" value="1"/>
</dbReference>
<organism evidence="7 8">
    <name type="scientific">Allomyces macrogynus (strain ATCC 38327)</name>
    <name type="common">Allomyces javanicus var. macrogynus</name>
    <dbReference type="NCBI Taxonomy" id="578462"/>
    <lineage>
        <taxon>Eukaryota</taxon>
        <taxon>Fungi</taxon>
        <taxon>Fungi incertae sedis</taxon>
        <taxon>Blastocladiomycota</taxon>
        <taxon>Blastocladiomycetes</taxon>
        <taxon>Blastocladiales</taxon>
        <taxon>Blastocladiaceae</taxon>
        <taxon>Allomyces</taxon>
    </lineage>
</organism>
<feature type="domain" description="Large ribosomal subunit protein uL15/eL18" evidence="6">
    <location>
        <begin position="119"/>
        <end position="195"/>
    </location>
</feature>
<evidence type="ECO:0000256" key="1">
    <source>
        <dbReference type="ARBA" id="ARBA00007320"/>
    </source>
</evidence>
<keyword evidence="8" id="KW-1185">Reference proteome</keyword>
<dbReference type="InterPro" id="IPR005749">
    <property type="entry name" value="Ribosomal_uL15_bac-type"/>
</dbReference>
<sequence length="303" mass="32452">MFAAAARSLVRALPRFAPVTFPRPVLASATTTALRTLATFAPVTLSTISDNPGAVKTKRRIGRGDGSGRGGTSGRGHKGQKARAGRGRPRVGFEGGQTPLHKRIPKRGFKNIHGKDLVTVNVDKLQRWIDVGRLDPSKPITMKELYDSRLIHSVKDGVKLLGDGAAYLKTPVQIEVTQASQSAIEAVEKVGGKVISVYYNTLGLRALVKPHKFRILPRRAEPTSTRELDYYADPANRGYIALGVKPTYPAPTATFFGGKAQPVQYALPPMAPLKPTVKVLAAHKALAIKAQAEAAAAKAQAKA</sequence>
<evidence type="ECO:0000256" key="2">
    <source>
        <dbReference type="ARBA" id="ARBA00022980"/>
    </source>
</evidence>
<dbReference type="Pfam" id="PF00828">
    <property type="entry name" value="Ribosomal_L27A"/>
    <property type="match status" value="1"/>
</dbReference>
<dbReference type="PANTHER" id="PTHR12934:SF11">
    <property type="entry name" value="LARGE RIBOSOMAL SUBUNIT PROTEIN UL15M"/>
    <property type="match status" value="1"/>
</dbReference>
<protein>
    <submittedName>
        <fullName evidence="7">Ribosomal protein L15</fullName>
    </submittedName>
</protein>
<feature type="region of interest" description="Disordered" evidence="5">
    <location>
        <begin position="51"/>
        <end position="104"/>
    </location>
</feature>
<evidence type="ECO:0000313" key="8">
    <source>
        <dbReference type="Proteomes" id="UP000054350"/>
    </source>
</evidence>
<comment type="similarity">
    <text evidence="1 4">Belongs to the universal ribosomal protein uL15 family.</text>
</comment>
<dbReference type="Proteomes" id="UP000054350">
    <property type="component" value="Unassembled WGS sequence"/>
</dbReference>
<name>A0A0L0SZ35_ALLM3</name>
<reference evidence="7 8" key="1">
    <citation type="submission" date="2009-11" db="EMBL/GenBank/DDBJ databases">
        <title>Annotation of Allomyces macrogynus ATCC 38327.</title>
        <authorList>
            <consortium name="The Broad Institute Genome Sequencing Platform"/>
            <person name="Russ C."/>
            <person name="Cuomo C."/>
            <person name="Burger G."/>
            <person name="Gray M.W."/>
            <person name="Holland P.W.H."/>
            <person name="King N."/>
            <person name="Lang F.B.F."/>
            <person name="Roger A.J."/>
            <person name="Ruiz-Trillo I."/>
            <person name="Young S.K."/>
            <person name="Zeng Q."/>
            <person name="Gargeya S."/>
            <person name="Fitzgerald M."/>
            <person name="Haas B."/>
            <person name="Abouelleil A."/>
            <person name="Alvarado L."/>
            <person name="Arachchi H.M."/>
            <person name="Berlin A."/>
            <person name="Chapman S.B."/>
            <person name="Gearin G."/>
            <person name="Goldberg J."/>
            <person name="Griggs A."/>
            <person name="Gujja S."/>
            <person name="Hansen M."/>
            <person name="Heiman D."/>
            <person name="Howarth C."/>
            <person name="Larimer J."/>
            <person name="Lui A."/>
            <person name="MacDonald P.J.P."/>
            <person name="McCowen C."/>
            <person name="Montmayeur A."/>
            <person name="Murphy C."/>
            <person name="Neiman D."/>
            <person name="Pearson M."/>
            <person name="Priest M."/>
            <person name="Roberts A."/>
            <person name="Saif S."/>
            <person name="Shea T."/>
            <person name="Sisk P."/>
            <person name="Stolte C."/>
            <person name="Sykes S."/>
            <person name="Wortman J."/>
            <person name="Nusbaum C."/>
            <person name="Birren B."/>
        </authorList>
    </citation>
    <scope>NUCLEOTIDE SEQUENCE [LARGE SCALE GENOMIC DNA]</scope>
    <source>
        <strain evidence="7 8">ATCC 38327</strain>
    </source>
</reference>
<dbReference type="GO" id="GO:0005762">
    <property type="term" value="C:mitochondrial large ribosomal subunit"/>
    <property type="evidence" value="ECO:0007669"/>
    <property type="project" value="TreeGrafter"/>
</dbReference>
<evidence type="ECO:0000256" key="3">
    <source>
        <dbReference type="ARBA" id="ARBA00023274"/>
    </source>
</evidence>
<dbReference type="HAMAP" id="MF_01341">
    <property type="entry name" value="Ribosomal_uL15"/>
    <property type="match status" value="1"/>
</dbReference>
<dbReference type="OrthoDB" id="361383at2759"/>
<dbReference type="InterPro" id="IPR036227">
    <property type="entry name" value="Ribosomal_uL15/eL18_sf"/>
</dbReference>
<reference evidence="8" key="2">
    <citation type="submission" date="2009-11" db="EMBL/GenBank/DDBJ databases">
        <title>The Genome Sequence of Allomyces macrogynus strain ATCC 38327.</title>
        <authorList>
            <consortium name="The Broad Institute Genome Sequencing Platform"/>
            <person name="Russ C."/>
            <person name="Cuomo C."/>
            <person name="Shea T."/>
            <person name="Young S.K."/>
            <person name="Zeng Q."/>
            <person name="Koehrsen M."/>
            <person name="Haas B."/>
            <person name="Borodovsky M."/>
            <person name="Guigo R."/>
            <person name="Alvarado L."/>
            <person name="Berlin A."/>
            <person name="Borenstein D."/>
            <person name="Chen Z."/>
            <person name="Engels R."/>
            <person name="Freedman E."/>
            <person name="Gellesch M."/>
            <person name="Goldberg J."/>
            <person name="Griggs A."/>
            <person name="Gujja S."/>
            <person name="Heiman D."/>
            <person name="Hepburn T."/>
            <person name="Howarth C."/>
            <person name="Jen D."/>
            <person name="Larson L."/>
            <person name="Lewis B."/>
            <person name="Mehta T."/>
            <person name="Park D."/>
            <person name="Pearson M."/>
            <person name="Roberts A."/>
            <person name="Saif S."/>
            <person name="Shenoy N."/>
            <person name="Sisk P."/>
            <person name="Stolte C."/>
            <person name="Sykes S."/>
            <person name="Walk T."/>
            <person name="White J."/>
            <person name="Yandava C."/>
            <person name="Burger G."/>
            <person name="Gray M.W."/>
            <person name="Holland P.W.H."/>
            <person name="King N."/>
            <person name="Lang F.B.F."/>
            <person name="Roger A.J."/>
            <person name="Ruiz-Trillo I."/>
            <person name="Lander E."/>
            <person name="Nusbaum C."/>
        </authorList>
    </citation>
    <scope>NUCLEOTIDE SEQUENCE [LARGE SCALE GENOMIC DNA]</scope>
    <source>
        <strain evidence="8">ATCC 38327</strain>
    </source>
</reference>
<evidence type="ECO:0000256" key="4">
    <source>
        <dbReference type="RuleBase" id="RU003888"/>
    </source>
</evidence>